<evidence type="ECO:0000313" key="1">
    <source>
        <dbReference type="EMBL" id="TYC48448.1"/>
    </source>
</evidence>
<name>A0A6C2C3G3_9LACO</name>
<dbReference type="OrthoDB" id="2318276at2"/>
<dbReference type="AlphaFoldDB" id="A0A6C2C3G3"/>
<dbReference type="EMBL" id="SDGZ01000020">
    <property type="protein sequence ID" value="TYC48448.1"/>
    <property type="molecule type" value="Genomic_DNA"/>
</dbReference>
<evidence type="ECO:0000313" key="2">
    <source>
        <dbReference type="Proteomes" id="UP000371977"/>
    </source>
</evidence>
<keyword evidence="2" id="KW-1185">Reference proteome</keyword>
<accession>A0A6C2C3G3</accession>
<dbReference type="Proteomes" id="UP000371977">
    <property type="component" value="Unassembled WGS sequence"/>
</dbReference>
<gene>
    <name evidence="1" type="ORF">ESZ50_08790</name>
</gene>
<organism evidence="1 2">
    <name type="scientific">Weissella muntiaci</name>
    <dbReference type="NCBI Taxonomy" id="2508881"/>
    <lineage>
        <taxon>Bacteria</taxon>
        <taxon>Bacillati</taxon>
        <taxon>Bacillota</taxon>
        <taxon>Bacilli</taxon>
        <taxon>Lactobacillales</taxon>
        <taxon>Lactobacillaceae</taxon>
        <taxon>Weissella</taxon>
    </lineage>
</organism>
<proteinExistence type="predicted"/>
<protein>
    <submittedName>
        <fullName evidence="1">Uncharacterized protein</fullName>
    </submittedName>
</protein>
<sequence>MSTLIYYAITHISDGRWIEVSDIDRGWQIQKVAVDGGIHYLVWPDKRIKNESKHIEPNWFEINGDTVVYHSFIIHSQGYEVTNTISLKEIVNTVNTKHGIIKINSMLENLVIV</sequence>
<reference evidence="1 2" key="1">
    <citation type="submission" date="2019-01" db="EMBL/GenBank/DDBJ databases">
        <title>Weissella sp. nov., a novel lactic acid bacterium isolated from animal feces.</title>
        <authorList>
            <person name="Wang L.-T."/>
        </authorList>
    </citation>
    <scope>NUCLEOTIDE SEQUENCE [LARGE SCALE GENOMIC DNA]</scope>
    <source>
        <strain evidence="1 2">8H-2</strain>
    </source>
</reference>
<comment type="caution">
    <text evidence="1">The sequence shown here is derived from an EMBL/GenBank/DDBJ whole genome shotgun (WGS) entry which is preliminary data.</text>
</comment>